<evidence type="ECO:0000256" key="2">
    <source>
        <dbReference type="SAM" id="MobiDB-lite"/>
    </source>
</evidence>
<name>A0ABW7I7E1_9RHOB</name>
<evidence type="ECO:0000259" key="4">
    <source>
        <dbReference type="Pfam" id="PF13598"/>
    </source>
</evidence>
<feature type="domain" description="DUF4139" evidence="4">
    <location>
        <begin position="228"/>
        <end position="539"/>
    </location>
</feature>
<keyword evidence="3" id="KW-0732">Signal</keyword>
<dbReference type="Proteomes" id="UP001607157">
    <property type="component" value="Unassembled WGS sequence"/>
</dbReference>
<feature type="coiled-coil region" evidence="1">
    <location>
        <begin position="100"/>
        <end position="134"/>
    </location>
</feature>
<dbReference type="Pfam" id="PF13598">
    <property type="entry name" value="DUF4139"/>
    <property type="match status" value="1"/>
</dbReference>
<dbReference type="InterPro" id="IPR011935">
    <property type="entry name" value="CHP02231"/>
</dbReference>
<sequence length="544" mass="58898">MRATVPFLCLVIAMPLGAAAEDIALTSRVAAVTLYPQGARVVREVPFDVPAGQHDLVLVDLPQDTDLATLRAEVSGAEMGSVTTRRTAQPPRSETQSAAIEAAREEVERREDALRAARADIARLRLAVDAAEAQTAFLGQLGQGEGIAAQDVATLREMAEMIGQQTLAAREAAHDAARAAEIAERGLEDLEEALAEARQALAALVPEEEDRAMLAVTITAAEPSTGTLAVTYQTWNAGWAPVYDMSLARETGLLTIERGAYVRQQTGENWQDVALSLSTQRPSGQTRPSEIGPLLRRIGPPEPQLRKEALGAAMDSMAMSEAAPSWQDAPIVETASAEFDGLSVSYDYAPPVSVASGADALRIALGTLETEATIEARAVPLYDSNAFLMAEFTNDTGELILPGETHFYLGESYVGQTMGDLIPAGAKSEASFGPIDGLTLMRTVLDREEGGSGLIRKSNDLDETARIEIENLTAEAWPVRLLDRVPYSEQEDLQIDWQAEPRPDEVDVEDQTGVLAWDFEMAPGETRRLRIDYSMQWPEEQELR</sequence>
<feature type="region of interest" description="Disordered" evidence="2">
    <location>
        <begin position="279"/>
        <end position="300"/>
    </location>
</feature>
<feature type="compositionally biased region" description="Polar residues" evidence="2">
    <location>
        <begin position="279"/>
        <end position="288"/>
    </location>
</feature>
<feature type="compositionally biased region" description="Polar residues" evidence="2">
    <location>
        <begin position="81"/>
        <end position="97"/>
    </location>
</feature>
<dbReference type="PANTHER" id="PTHR31005:SF8">
    <property type="entry name" value="DUF4139 DOMAIN-CONTAINING PROTEIN"/>
    <property type="match status" value="1"/>
</dbReference>
<gene>
    <name evidence="6" type="ORF">ACGRVM_09380</name>
</gene>
<dbReference type="InterPro" id="IPR037291">
    <property type="entry name" value="DUF4139"/>
</dbReference>
<evidence type="ECO:0000256" key="3">
    <source>
        <dbReference type="SAM" id="SignalP"/>
    </source>
</evidence>
<feature type="signal peptide" evidence="3">
    <location>
        <begin position="1"/>
        <end position="20"/>
    </location>
</feature>
<feature type="chain" id="PRO_5046834645" evidence="3">
    <location>
        <begin position="21"/>
        <end position="544"/>
    </location>
</feature>
<keyword evidence="1" id="KW-0175">Coiled coil</keyword>
<feature type="coiled-coil region" evidence="1">
    <location>
        <begin position="173"/>
        <end position="207"/>
    </location>
</feature>
<evidence type="ECO:0000256" key="1">
    <source>
        <dbReference type="SAM" id="Coils"/>
    </source>
</evidence>
<feature type="domain" description="DUF4140" evidence="5">
    <location>
        <begin position="32"/>
        <end position="137"/>
    </location>
</feature>
<dbReference type="EMBL" id="JBIHMM010000002">
    <property type="protein sequence ID" value="MFH0254105.1"/>
    <property type="molecule type" value="Genomic_DNA"/>
</dbReference>
<organism evidence="6 7">
    <name type="scientific">Roseovarius aquimarinus</name>
    <dbReference type="NCBI Taxonomy" id="1229156"/>
    <lineage>
        <taxon>Bacteria</taxon>
        <taxon>Pseudomonadati</taxon>
        <taxon>Pseudomonadota</taxon>
        <taxon>Alphaproteobacteria</taxon>
        <taxon>Rhodobacterales</taxon>
        <taxon>Roseobacteraceae</taxon>
        <taxon>Roseovarius</taxon>
    </lineage>
</organism>
<dbReference type="Pfam" id="PF13600">
    <property type="entry name" value="DUF4140"/>
    <property type="match status" value="1"/>
</dbReference>
<evidence type="ECO:0000313" key="7">
    <source>
        <dbReference type="Proteomes" id="UP001607157"/>
    </source>
</evidence>
<comment type="caution">
    <text evidence="6">The sequence shown here is derived from an EMBL/GenBank/DDBJ whole genome shotgun (WGS) entry which is preliminary data.</text>
</comment>
<dbReference type="RefSeq" id="WP_377170543.1">
    <property type="nucleotide sequence ID" value="NZ_JBHTJC010000002.1"/>
</dbReference>
<accession>A0ABW7I7E1</accession>
<protein>
    <submittedName>
        <fullName evidence="6">Mucoidy inhibitor MuiA family protein</fullName>
    </submittedName>
</protein>
<dbReference type="NCBIfam" id="TIGR02231">
    <property type="entry name" value="mucoidy inhibitor MuiA family protein"/>
    <property type="match status" value="1"/>
</dbReference>
<reference evidence="6 7" key="1">
    <citation type="submission" date="2024-10" db="EMBL/GenBank/DDBJ databases">
        <authorList>
            <person name="Yang X.-N."/>
        </authorList>
    </citation>
    <scope>NUCLEOTIDE SEQUENCE [LARGE SCALE GENOMIC DNA]</scope>
    <source>
        <strain evidence="6 7">CAU 1059</strain>
    </source>
</reference>
<evidence type="ECO:0000259" key="5">
    <source>
        <dbReference type="Pfam" id="PF13600"/>
    </source>
</evidence>
<proteinExistence type="predicted"/>
<keyword evidence="7" id="KW-1185">Reference proteome</keyword>
<feature type="region of interest" description="Disordered" evidence="2">
    <location>
        <begin position="78"/>
        <end position="100"/>
    </location>
</feature>
<dbReference type="InterPro" id="IPR025554">
    <property type="entry name" value="DUF4140"/>
</dbReference>
<evidence type="ECO:0000313" key="6">
    <source>
        <dbReference type="EMBL" id="MFH0254105.1"/>
    </source>
</evidence>
<dbReference type="PANTHER" id="PTHR31005">
    <property type="entry name" value="DUF4139 DOMAIN-CONTAINING PROTEIN"/>
    <property type="match status" value="1"/>
</dbReference>